<dbReference type="InterPro" id="IPR036291">
    <property type="entry name" value="NAD(P)-bd_dom_sf"/>
</dbReference>
<dbReference type="Pfam" id="PF08501">
    <property type="entry name" value="Shikimate_dh_N"/>
    <property type="match status" value="1"/>
</dbReference>
<protein>
    <submittedName>
        <fullName evidence="5">Shikimate dehydrogenase</fullName>
        <ecNumber evidence="5">1.1.1.25</ecNumber>
    </submittedName>
</protein>
<dbReference type="Gene3D" id="3.40.50.10860">
    <property type="entry name" value="Leucine Dehydrogenase, chain A, domain 1"/>
    <property type="match status" value="1"/>
</dbReference>
<evidence type="ECO:0000256" key="1">
    <source>
        <dbReference type="ARBA" id="ARBA00004871"/>
    </source>
</evidence>
<dbReference type="InterPro" id="IPR022893">
    <property type="entry name" value="Shikimate_DH_fam"/>
</dbReference>
<dbReference type="InterPro" id="IPR046346">
    <property type="entry name" value="Aminoacid_DH-like_N_sf"/>
</dbReference>
<gene>
    <name evidence="5" type="primary">aroE</name>
    <name evidence="5" type="ORF">SAMEA104719789_01061</name>
</gene>
<dbReference type="GO" id="GO:0004764">
    <property type="term" value="F:shikimate 3-dehydrogenase (NADP+) activity"/>
    <property type="evidence" value="ECO:0007669"/>
    <property type="project" value="UniProtKB-EC"/>
</dbReference>
<dbReference type="Gene3D" id="3.40.50.720">
    <property type="entry name" value="NAD(P)-binding Rossmann-like Domain"/>
    <property type="match status" value="1"/>
</dbReference>
<keyword evidence="6" id="KW-1185">Reference proteome</keyword>
<evidence type="ECO:0000313" key="5">
    <source>
        <dbReference type="EMBL" id="SZD72946.1"/>
    </source>
</evidence>
<dbReference type="GO" id="GO:0009073">
    <property type="term" value="P:aromatic amino acid family biosynthetic process"/>
    <property type="evidence" value="ECO:0007669"/>
    <property type="project" value="UniProtKB-KW"/>
</dbReference>
<dbReference type="PANTHER" id="PTHR21089:SF1">
    <property type="entry name" value="BIFUNCTIONAL 3-DEHYDROQUINATE DEHYDRATASE_SHIKIMATE DEHYDROGENASE, CHLOROPLASTIC"/>
    <property type="match status" value="1"/>
</dbReference>
<evidence type="ECO:0000259" key="4">
    <source>
        <dbReference type="Pfam" id="PF08501"/>
    </source>
</evidence>
<organism evidence="5 6">
    <name type="scientific">Candidatus Ornithobacterium hominis</name>
    <dbReference type="NCBI Taxonomy" id="2497989"/>
    <lineage>
        <taxon>Bacteria</taxon>
        <taxon>Pseudomonadati</taxon>
        <taxon>Bacteroidota</taxon>
        <taxon>Flavobacteriia</taxon>
        <taxon>Flavobacteriales</taxon>
        <taxon>Weeksellaceae</taxon>
        <taxon>Ornithobacterium</taxon>
    </lineage>
</organism>
<dbReference type="EMBL" id="UNSC01000004">
    <property type="protein sequence ID" value="SZD72946.1"/>
    <property type="molecule type" value="Genomic_DNA"/>
</dbReference>
<dbReference type="GO" id="GO:0009423">
    <property type="term" value="P:chorismate biosynthetic process"/>
    <property type="evidence" value="ECO:0007669"/>
    <property type="project" value="TreeGrafter"/>
</dbReference>
<sequence>MRKKHPNFETYGLIGKNISYSFSPKFFEKKFKALKKNAEYLIFDLEEIQQVKKIFKKENLKGCNVTIPYKHTVIPFLDQLDPIAKKINAVNTIAFDGEKKIGYNTDVIGFRDSLKKILKKHHTKALILGNGGAAAAVEEACYQLNIKSQIVSRNSQKNIISYQDLSSEIIEEFKIIINTTPLGSAHYPEEKPEIPYHFLNKNHLCYDLIYNPAESLFLKASKKHGAQIKNGLEMLELQAEASYAIWQNYSQ</sequence>
<dbReference type="EC" id="1.1.1.25" evidence="5"/>
<evidence type="ECO:0000256" key="2">
    <source>
        <dbReference type="ARBA" id="ARBA00023002"/>
    </source>
</evidence>
<dbReference type="AlphaFoldDB" id="A0A383U0Z0"/>
<dbReference type="Proteomes" id="UP000262142">
    <property type="component" value="Unassembled WGS sequence"/>
</dbReference>
<name>A0A383U0Z0_9FLAO</name>
<comment type="pathway">
    <text evidence="1">Metabolic intermediate biosynthesis; chorismate biosynthesis; chorismate from D-erythrose 4-phosphate and phosphoenolpyruvate: step 4/7.</text>
</comment>
<dbReference type="RefSeq" id="WP_119059378.1">
    <property type="nucleotide sequence ID" value="NZ_OX579588.1"/>
</dbReference>
<dbReference type="GO" id="GO:0050661">
    <property type="term" value="F:NADP binding"/>
    <property type="evidence" value="ECO:0007669"/>
    <property type="project" value="TreeGrafter"/>
</dbReference>
<feature type="domain" description="Shikimate dehydrogenase substrate binding N-terminal" evidence="4">
    <location>
        <begin position="13"/>
        <end position="93"/>
    </location>
</feature>
<dbReference type="OrthoDB" id="9792692at2"/>
<evidence type="ECO:0000313" key="6">
    <source>
        <dbReference type="Proteomes" id="UP000262142"/>
    </source>
</evidence>
<evidence type="ECO:0000256" key="3">
    <source>
        <dbReference type="ARBA" id="ARBA00023141"/>
    </source>
</evidence>
<reference evidence="5 6" key="1">
    <citation type="submission" date="2018-09" db="EMBL/GenBank/DDBJ databases">
        <authorList>
            <consortium name="Pathogen Informatics"/>
        </authorList>
    </citation>
    <scope>NUCLEOTIDE SEQUENCE [LARGE SCALE GENOMIC DNA]</scope>
    <source>
        <strain evidence="5 6">OH-22767</strain>
    </source>
</reference>
<dbReference type="PANTHER" id="PTHR21089">
    <property type="entry name" value="SHIKIMATE DEHYDROGENASE"/>
    <property type="match status" value="1"/>
</dbReference>
<proteinExistence type="predicted"/>
<dbReference type="GO" id="GO:0005829">
    <property type="term" value="C:cytosol"/>
    <property type="evidence" value="ECO:0007669"/>
    <property type="project" value="TreeGrafter"/>
</dbReference>
<keyword evidence="3" id="KW-0028">Amino-acid biosynthesis</keyword>
<dbReference type="SUPFAM" id="SSF51735">
    <property type="entry name" value="NAD(P)-binding Rossmann-fold domains"/>
    <property type="match status" value="1"/>
</dbReference>
<dbReference type="SUPFAM" id="SSF53223">
    <property type="entry name" value="Aminoacid dehydrogenase-like, N-terminal domain"/>
    <property type="match status" value="1"/>
</dbReference>
<keyword evidence="3" id="KW-0057">Aromatic amino acid biosynthesis</keyword>
<accession>A0A383U0Z0</accession>
<dbReference type="GO" id="GO:0019632">
    <property type="term" value="P:shikimate metabolic process"/>
    <property type="evidence" value="ECO:0007669"/>
    <property type="project" value="TreeGrafter"/>
</dbReference>
<keyword evidence="2 5" id="KW-0560">Oxidoreductase</keyword>
<dbReference type="InterPro" id="IPR013708">
    <property type="entry name" value="Shikimate_DH-bd_N"/>
</dbReference>